<organism evidence="1 2">
    <name type="scientific">Ambrosiozyma monospora</name>
    <name type="common">Yeast</name>
    <name type="synonym">Endomycopsis monosporus</name>
    <dbReference type="NCBI Taxonomy" id="43982"/>
    <lineage>
        <taxon>Eukaryota</taxon>
        <taxon>Fungi</taxon>
        <taxon>Dikarya</taxon>
        <taxon>Ascomycota</taxon>
        <taxon>Saccharomycotina</taxon>
        <taxon>Pichiomycetes</taxon>
        <taxon>Pichiales</taxon>
        <taxon>Pichiaceae</taxon>
        <taxon>Ambrosiozyma</taxon>
    </lineage>
</organism>
<keyword evidence="2" id="KW-1185">Reference proteome</keyword>
<dbReference type="Proteomes" id="UP001165064">
    <property type="component" value="Unassembled WGS sequence"/>
</dbReference>
<reference evidence="1" key="1">
    <citation type="submission" date="2023-04" db="EMBL/GenBank/DDBJ databases">
        <title>Ambrosiozyma monospora NBRC 10751.</title>
        <authorList>
            <person name="Ichikawa N."/>
            <person name="Sato H."/>
            <person name="Tonouchi N."/>
        </authorList>
    </citation>
    <scope>NUCLEOTIDE SEQUENCE</scope>
    <source>
        <strain evidence="1">NBRC 10751</strain>
    </source>
</reference>
<protein>
    <submittedName>
        <fullName evidence="1">Unnamed protein product</fullName>
    </submittedName>
</protein>
<accession>A0ACB5U3D0</accession>
<proteinExistence type="predicted"/>
<gene>
    <name evidence="1" type="ORF">Amon02_001094700</name>
</gene>
<name>A0ACB5U3D0_AMBMO</name>
<evidence type="ECO:0000313" key="1">
    <source>
        <dbReference type="EMBL" id="GMF00222.1"/>
    </source>
</evidence>
<evidence type="ECO:0000313" key="2">
    <source>
        <dbReference type="Proteomes" id="UP001165064"/>
    </source>
</evidence>
<sequence>MVKTSKRSLFKRVAIPLGLSLVTLASLFCYTAQQQQQQQLSISQLPGFISDTIQQGTAAISNEVDTNDKHIPSVNKNNRKGPVKIKVNELQDSPELQEHLLKLGLTPNHSIHVQQLDPVSGETYSSKKLHGRFLHITDMHPDELNVIGADISEQCHRKHKHTPKDEKSHVFGDAMSGCDSPMDLYRDTLSWIKENLKDHIDFVVWTGDNIRHDNDRLNPRTEMDIFDMNRQVADLFTETFMDDDEDDVMPIDRRVSVVPSLGNNDVYPHNLFAPGPTLQTREMFQIWRNFVPSEQMHVFDRGVYFFKEVIPGELAVLSINTLYFFNKNPLNDNCDSRKQPGYKLFEWLGYTLKELRKRNIKCLVT</sequence>
<dbReference type="EMBL" id="BSXS01011318">
    <property type="protein sequence ID" value="GMF00222.1"/>
    <property type="molecule type" value="Genomic_DNA"/>
</dbReference>
<comment type="caution">
    <text evidence="1">The sequence shown here is derived from an EMBL/GenBank/DDBJ whole genome shotgun (WGS) entry which is preliminary data.</text>
</comment>